<reference evidence="3 4" key="1">
    <citation type="submission" date="2018-10" db="EMBL/GenBank/DDBJ databases">
        <title>A high-quality apple genome assembly.</title>
        <authorList>
            <person name="Hu J."/>
        </authorList>
    </citation>
    <scope>NUCLEOTIDE SEQUENCE [LARGE SCALE GENOMIC DNA]</scope>
    <source>
        <strain evidence="4">cv. HFTH1</strain>
        <tissue evidence="3">Young leaf</tissue>
    </source>
</reference>
<evidence type="ECO:0000313" key="4">
    <source>
        <dbReference type="Proteomes" id="UP000290289"/>
    </source>
</evidence>
<dbReference type="Gene3D" id="3.90.1150.10">
    <property type="entry name" value="Aspartate Aminotransferase, domain 1"/>
    <property type="match status" value="1"/>
</dbReference>
<evidence type="ECO:0000256" key="2">
    <source>
        <dbReference type="SAM" id="Phobius"/>
    </source>
</evidence>
<feature type="compositionally biased region" description="Low complexity" evidence="1">
    <location>
        <begin position="49"/>
        <end position="70"/>
    </location>
</feature>
<feature type="region of interest" description="Disordered" evidence="1">
    <location>
        <begin position="40"/>
        <end position="92"/>
    </location>
</feature>
<gene>
    <name evidence="3" type="ORF">DVH24_022673</name>
</gene>
<dbReference type="EMBL" id="RDQH01000327">
    <property type="protein sequence ID" value="RXI08529.1"/>
    <property type="molecule type" value="Genomic_DNA"/>
</dbReference>
<dbReference type="STRING" id="3750.A0A498KK32"/>
<keyword evidence="2" id="KW-1133">Transmembrane helix</keyword>
<feature type="transmembrane region" description="Helical" evidence="2">
    <location>
        <begin position="12"/>
        <end position="31"/>
    </location>
</feature>
<accession>A0A498KK32</accession>
<organism evidence="3 4">
    <name type="scientific">Malus domestica</name>
    <name type="common">Apple</name>
    <name type="synonym">Pyrus malus</name>
    <dbReference type="NCBI Taxonomy" id="3750"/>
    <lineage>
        <taxon>Eukaryota</taxon>
        <taxon>Viridiplantae</taxon>
        <taxon>Streptophyta</taxon>
        <taxon>Embryophyta</taxon>
        <taxon>Tracheophyta</taxon>
        <taxon>Spermatophyta</taxon>
        <taxon>Magnoliopsida</taxon>
        <taxon>eudicotyledons</taxon>
        <taxon>Gunneridae</taxon>
        <taxon>Pentapetalae</taxon>
        <taxon>rosids</taxon>
        <taxon>fabids</taxon>
        <taxon>Rosales</taxon>
        <taxon>Rosaceae</taxon>
        <taxon>Amygdaloideae</taxon>
        <taxon>Maleae</taxon>
        <taxon>Malus</taxon>
    </lineage>
</organism>
<evidence type="ECO:0000313" key="3">
    <source>
        <dbReference type="EMBL" id="RXI08529.1"/>
    </source>
</evidence>
<dbReference type="Proteomes" id="UP000290289">
    <property type="component" value="Chromosome 1"/>
</dbReference>
<dbReference type="InterPro" id="IPR015422">
    <property type="entry name" value="PyrdxlP-dep_Trfase_small"/>
</dbReference>
<protein>
    <submittedName>
        <fullName evidence="3">Uncharacterized protein</fullName>
    </submittedName>
</protein>
<comment type="caution">
    <text evidence="3">The sequence shown here is derived from an EMBL/GenBank/DDBJ whole genome shotgun (WGS) entry which is preliminary data.</text>
</comment>
<proteinExistence type="predicted"/>
<keyword evidence="4" id="KW-1185">Reference proteome</keyword>
<dbReference type="AlphaFoldDB" id="A0A498KK32"/>
<name>A0A498KK32_MALDO</name>
<evidence type="ECO:0000256" key="1">
    <source>
        <dbReference type="SAM" id="MobiDB-lite"/>
    </source>
</evidence>
<keyword evidence="2" id="KW-0472">Membrane</keyword>
<keyword evidence="2" id="KW-0812">Transmembrane</keyword>
<dbReference type="Gramene" id="mRNA:MD01G0152200">
    <property type="protein sequence ID" value="mRNA:MD01G0152200"/>
    <property type="gene ID" value="MD01G0152200"/>
</dbReference>
<sequence length="169" mass="18541">MRLIVPLQGVVQGRGGLILASLIPCALYYCLQLYLKRRRPSNPDPPSPSQSSSNLAELPRTPSRSSLSTRGPMGRVRMSSRASWVAKPNDSPYYIGLDRASEEPYDRVDNPDGVIQLGLSENRLCLDLIEKWVSENLMESMVGTDGGDLSISGIAAYQPFDGMTKLKVV</sequence>